<accession>A0ABS8BY31</accession>
<keyword evidence="4" id="KW-0804">Transcription</keyword>
<organism evidence="6 7">
    <name type="scientific">Loktanella gaetbuli</name>
    <dbReference type="NCBI Taxonomy" id="2881335"/>
    <lineage>
        <taxon>Bacteria</taxon>
        <taxon>Pseudomonadati</taxon>
        <taxon>Pseudomonadota</taxon>
        <taxon>Alphaproteobacteria</taxon>
        <taxon>Rhodobacterales</taxon>
        <taxon>Roseobacteraceae</taxon>
        <taxon>Loktanella</taxon>
    </lineage>
</organism>
<dbReference type="PANTHER" id="PTHR30146">
    <property type="entry name" value="LACI-RELATED TRANSCRIPTIONAL REPRESSOR"/>
    <property type="match status" value="1"/>
</dbReference>
<keyword evidence="7" id="KW-1185">Reference proteome</keyword>
<proteinExistence type="predicted"/>
<dbReference type="SUPFAM" id="SSF47413">
    <property type="entry name" value="lambda repressor-like DNA-binding domains"/>
    <property type="match status" value="1"/>
</dbReference>
<dbReference type="SMART" id="SM00354">
    <property type="entry name" value="HTH_LACI"/>
    <property type="match status" value="1"/>
</dbReference>
<evidence type="ECO:0000256" key="3">
    <source>
        <dbReference type="ARBA" id="ARBA00023125"/>
    </source>
</evidence>
<feature type="domain" description="HTH lacI-type" evidence="5">
    <location>
        <begin position="5"/>
        <end position="59"/>
    </location>
</feature>
<reference evidence="6" key="1">
    <citation type="submission" date="2021-10" db="EMBL/GenBank/DDBJ databases">
        <title>Loktanella gaetbuli sp. nov., isolated from a tidal flat.</title>
        <authorList>
            <person name="Park S."/>
            <person name="Yoon J.-H."/>
        </authorList>
    </citation>
    <scope>NUCLEOTIDE SEQUENCE</scope>
    <source>
        <strain evidence="6">TSTF-M6</strain>
    </source>
</reference>
<evidence type="ECO:0000256" key="4">
    <source>
        <dbReference type="ARBA" id="ARBA00023163"/>
    </source>
</evidence>
<keyword evidence="3" id="KW-0238">DNA-binding</keyword>
<sequence>MKLRTSLKDVAKEAGVSTATVSRHLNGSLDLPDATRARIDAAVCKLQYHPNPHARRLSLGRSDSIALILPDIANPFFAKLAAAIEGAAEKHGSMVLLHATFNKRDREMAALRRAAQNQVDGVIFITNRAPEAQVARALNDFARAVILDEDVPDGKIPRVLCDNELGGVLAGQHLKAAGHRHVAYFGGGLDLHSTQMRLAGLRRGLAQDGTQSVEPTLFVGDHSPTSGRVLAETFLRDADQETAIFSGSDELTVGILEVFRARSIRVPEDFSLISFDDARSLHLFAPAITAVCQPVEQLGARAVEILFSDSWGQPGFKALTERLPVNLIERRSVSTPANNKKRTET</sequence>
<dbReference type="Gene3D" id="1.10.260.40">
    <property type="entry name" value="lambda repressor-like DNA-binding domains"/>
    <property type="match status" value="1"/>
</dbReference>
<evidence type="ECO:0000313" key="7">
    <source>
        <dbReference type="Proteomes" id="UP001138961"/>
    </source>
</evidence>
<evidence type="ECO:0000256" key="2">
    <source>
        <dbReference type="ARBA" id="ARBA00023015"/>
    </source>
</evidence>
<dbReference type="PRINTS" id="PR00036">
    <property type="entry name" value="HTHLACI"/>
</dbReference>
<dbReference type="InterPro" id="IPR046335">
    <property type="entry name" value="LacI/GalR-like_sensor"/>
</dbReference>
<name>A0ABS8BY31_9RHOB</name>
<dbReference type="SUPFAM" id="SSF53822">
    <property type="entry name" value="Periplasmic binding protein-like I"/>
    <property type="match status" value="1"/>
</dbReference>
<dbReference type="EMBL" id="JAJATZ010000008">
    <property type="protein sequence ID" value="MCB5200489.1"/>
    <property type="molecule type" value="Genomic_DNA"/>
</dbReference>
<dbReference type="PROSITE" id="PS50932">
    <property type="entry name" value="HTH_LACI_2"/>
    <property type="match status" value="1"/>
</dbReference>
<dbReference type="InterPro" id="IPR028082">
    <property type="entry name" value="Peripla_BP_I"/>
</dbReference>
<dbReference type="Gene3D" id="3.40.50.2300">
    <property type="match status" value="2"/>
</dbReference>
<dbReference type="InterPro" id="IPR000843">
    <property type="entry name" value="HTH_LacI"/>
</dbReference>
<dbReference type="Pfam" id="PF00356">
    <property type="entry name" value="LacI"/>
    <property type="match status" value="1"/>
</dbReference>
<dbReference type="InterPro" id="IPR010982">
    <property type="entry name" value="Lambda_DNA-bd_dom_sf"/>
</dbReference>
<evidence type="ECO:0000256" key="1">
    <source>
        <dbReference type="ARBA" id="ARBA00022491"/>
    </source>
</evidence>
<dbReference type="CDD" id="cd06267">
    <property type="entry name" value="PBP1_LacI_sugar_binding-like"/>
    <property type="match status" value="1"/>
</dbReference>
<evidence type="ECO:0000313" key="6">
    <source>
        <dbReference type="EMBL" id="MCB5200489.1"/>
    </source>
</evidence>
<keyword evidence="2" id="KW-0805">Transcription regulation</keyword>
<comment type="caution">
    <text evidence="6">The sequence shown here is derived from an EMBL/GenBank/DDBJ whole genome shotgun (WGS) entry which is preliminary data.</text>
</comment>
<dbReference type="Pfam" id="PF13377">
    <property type="entry name" value="Peripla_BP_3"/>
    <property type="match status" value="1"/>
</dbReference>
<keyword evidence="1" id="KW-0678">Repressor</keyword>
<dbReference type="PANTHER" id="PTHR30146:SF148">
    <property type="entry name" value="HTH-TYPE TRANSCRIPTIONAL REPRESSOR PURR-RELATED"/>
    <property type="match status" value="1"/>
</dbReference>
<evidence type="ECO:0000259" key="5">
    <source>
        <dbReference type="PROSITE" id="PS50932"/>
    </source>
</evidence>
<gene>
    <name evidence="6" type="ORF">LGQ03_14675</name>
</gene>
<dbReference type="CDD" id="cd01392">
    <property type="entry name" value="HTH_LacI"/>
    <property type="match status" value="1"/>
</dbReference>
<dbReference type="Proteomes" id="UP001138961">
    <property type="component" value="Unassembled WGS sequence"/>
</dbReference>
<protein>
    <submittedName>
        <fullName evidence="6">LacI family transcriptional regulator</fullName>
    </submittedName>
</protein>